<feature type="domain" description="FAD-binding" evidence="5">
    <location>
        <begin position="6"/>
        <end position="348"/>
    </location>
</feature>
<dbReference type="eggNOG" id="COG0654">
    <property type="taxonomic scope" value="Bacteria"/>
</dbReference>
<dbReference type="PRINTS" id="PR00420">
    <property type="entry name" value="RNGMNOXGNASE"/>
</dbReference>
<dbReference type="Gene3D" id="3.50.50.60">
    <property type="entry name" value="FAD/NAD(P)-binding domain"/>
    <property type="match status" value="1"/>
</dbReference>
<dbReference type="Gene3D" id="3.40.30.120">
    <property type="match status" value="1"/>
</dbReference>
<evidence type="ECO:0000256" key="4">
    <source>
        <dbReference type="SAM" id="MobiDB-lite"/>
    </source>
</evidence>
<evidence type="ECO:0000259" key="5">
    <source>
        <dbReference type="Pfam" id="PF01494"/>
    </source>
</evidence>
<feature type="region of interest" description="Disordered" evidence="4">
    <location>
        <begin position="505"/>
        <end position="536"/>
    </location>
</feature>
<organism evidence="6 7">
    <name type="scientific">Amycolatopsis japonica</name>
    <dbReference type="NCBI Taxonomy" id="208439"/>
    <lineage>
        <taxon>Bacteria</taxon>
        <taxon>Bacillati</taxon>
        <taxon>Actinomycetota</taxon>
        <taxon>Actinomycetes</taxon>
        <taxon>Pseudonocardiales</taxon>
        <taxon>Pseudonocardiaceae</taxon>
        <taxon>Amycolatopsis</taxon>
        <taxon>Amycolatopsis japonica group</taxon>
    </lineage>
</organism>
<evidence type="ECO:0000313" key="6">
    <source>
        <dbReference type="EMBL" id="AIG79483.1"/>
    </source>
</evidence>
<keyword evidence="2" id="KW-0285">Flavoprotein</keyword>
<sequence>MNNLGTDVVVAGAGPTGLMLAHELALAGVDVVVLERLHERTGLSKALNLQPRTAEILQLRGLLDGAEERSFATVRDGHFAMIPVGYDGWDTRFPFQLGIPQAQVEEYLEERLAAQGTKVIRGAEVIDFVQDKDSVSVRYRTDSGENVLYAKFLVGCDGARSVVRKGLGVDFPGVDGEGFGVVADVLFDRIPDGAQKQWRTMRNTGEPTGATTFKGLIPLGEPGLYRFVYGDRASRPADLRAAVSHDEVRRALLDSYGETAKVSEIRWASQFSDAARQAEHYRAGRVLLAGDAAHIHFPAGGQGLNLGVQDAMNLGWKLAATVRGWAGDDLLDTYEAERHPVGAQVLHNVAAQLGLTPRSHSSRALRAVFADLAALPEVSKHLSGMVSGLGIRYTTHGTAHPALGSRLTDEDVATEEGPLRPSTLFRDGAFVLLTTTPAHIDAARAHARSPRLTTQLVTSLPWPATEAVLYRPDGYACWTAPAPPPRGSKGPPLPHLVAKVPRYHRHPGHRGDPLTPGVQGAEPSWRGSGGSTPGTNAKEARICVFRRHGPPTSVAGTGFEPATSGL</sequence>
<reference evidence="6 7" key="1">
    <citation type="journal article" date="2014" name="J. Biotechnol.">
        <title>Complete genome sequence of the actinobacterium Amycolatopsis japonica MG417-CF17(T) (=DSM 44213T) producing (S,S)-N,N'-ethylenediaminedisuccinic acid.</title>
        <authorList>
            <person name="Stegmann E."/>
            <person name="Albersmeier A."/>
            <person name="Spohn M."/>
            <person name="Gert H."/>
            <person name="Weber T."/>
            <person name="Wohlleben W."/>
            <person name="Kalinowski J."/>
            <person name="Ruckert C."/>
        </authorList>
    </citation>
    <scope>NUCLEOTIDE SEQUENCE [LARGE SCALE GENOMIC DNA]</scope>
    <source>
        <strain evidence="7">MG417-CF17 (DSM 44213)</strain>
    </source>
</reference>
<proteinExistence type="predicted"/>
<dbReference type="PANTHER" id="PTHR43004:SF19">
    <property type="entry name" value="BINDING MONOOXYGENASE, PUTATIVE (JCVI)-RELATED"/>
    <property type="match status" value="1"/>
</dbReference>
<comment type="cofactor">
    <cofactor evidence="1">
        <name>FAD</name>
        <dbReference type="ChEBI" id="CHEBI:57692"/>
    </cofactor>
</comment>
<evidence type="ECO:0000256" key="2">
    <source>
        <dbReference type="ARBA" id="ARBA00022630"/>
    </source>
</evidence>
<dbReference type="EMBL" id="CP008953">
    <property type="protein sequence ID" value="AIG79483.1"/>
    <property type="molecule type" value="Genomic_DNA"/>
</dbReference>
<dbReference type="Gene3D" id="3.30.70.2450">
    <property type="match status" value="1"/>
</dbReference>
<dbReference type="HOGENOM" id="CLU_009665_20_1_11"/>
<dbReference type="SUPFAM" id="SSF51905">
    <property type="entry name" value="FAD/NAD(P)-binding domain"/>
    <property type="match status" value="1"/>
</dbReference>
<dbReference type="Pfam" id="PF21274">
    <property type="entry name" value="Rng_hyd_C"/>
    <property type="match status" value="1"/>
</dbReference>
<dbReference type="InterPro" id="IPR050641">
    <property type="entry name" value="RIFMO-like"/>
</dbReference>
<dbReference type="InterPro" id="IPR002938">
    <property type="entry name" value="FAD-bd"/>
</dbReference>
<dbReference type="InterPro" id="IPR036188">
    <property type="entry name" value="FAD/NAD-bd_sf"/>
</dbReference>
<gene>
    <name evidence="6" type="ORF">AJAP_33355</name>
</gene>
<dbReference type="GO" id="GO:0016709">
    <property type="term" value="F:oxidoreductase activity, acting on paired donors, with incorporation or reduction of molecular oxygen, NAD(P)H as one donor, and incorporation of one atom of oxygen"/>
    <property type="evidence" value="ECO:0007669"/>
    <property type="project" value="UniProtKB-ARBA"/>
</dbReference>
<keyword evidence="7" id="KW-1185">Reference proteome</keyword>
<keyword evidence="3" id="KW-0274">FAD</keyword>
<dbReference type="Pfam" id="PF01494">
    <property type="entry name" value="FAD_binding_3"/>
    <property type="match status" value="1"/>
</dbReference>
<dbReference type="Proteomes" id="UP000028492">
    <property type="component" value="Chromosome"/>
</dbReference>
<dbReference type="AlphaFoldDB" id="A0A075V2T5"/>
<name>A0A075V2T5_9PSEU</name>
<dbReference type="PANTHER" id="PTHR43004">
    <property type="entry name" value="TRK SYSTEM POTASSIUM UPTAKE PROTEIN"/>
    <property type="match status" value="1"/>
</dbReference>
<evidence type="ECO:0000256" key="3">
    <source>
        <dbReference type="ARBA" id="ARBA00022827"/>
    </source>
</evidence>
<dbReference type="STRING" id="208439.AJAP_33355"/>
<accession>A0A075V2T5</accession>
<dbReference type="GO" id="GO:0071949">
    <property type="term" value="F:FAD binding"/>
    <property type="evidence" value="ECO:0007669"/>
    <property type="project" value="InterPro"/>
</dbReference>
<evidence type="ECO:0000313" key="7">
    <source>
        <dbReference type="Proteomes" id="UP000028492"/>
    </source>
</evidence>
<dbReference type="KEGG" id="aja:AJAP_33355"/>
<protein>
    <submittedName>
        <fullName evidence="6">FAD-dependent oxidoreductase</fullName>
    </submittedName>
</protein>
<evidence type="ECO:0000256" key="1">
    <source>
        <dbReference type="ARBA" id="ARBA00001974"/>
    </source>
</evidence>